<dbReference type="Proteomes" id="UP000001052">
    <property type="component" value="Chromosome"/>
</dbReference>
<evidence type="ECO:0000313" key="5">
    <source>
        <dbReference type="Proteomes" id="UP000001052"/>
    </source>
</evidence>
<protein>
    <submittedName>
        <fullName evidence="4">NADPH-dependent FMN reductase</fullName>
    </submittedName>
</protein>
<dbReference type="RefSeq" id="WP_015751720.1">
    <property type="nucleotide sequence ID" value="NC_013223.1"/>
</dbReference>
<dbReference type="eggNOG" id="COG0655">
    <property type="taxonomic scope" value="Bacteria"/>
</dbReference>
<dbReference type="SUPFAM" id="SSF52218">
    <property type="entry name" value="Flavoproteins"/>
    <property type="match status" value="1"/>
</dbReference>
<dbReference type="AlphaFoldDB" id="C8X2C6"/>
<evidence type="ECO:0000313" key="4">
    <source>
        <dbReference type="EMBL" id="ACV68573.1"/>
    </source>
</evidence>
<evidence type="ECO:0000259" key="3">
    <source>
        <dbReference type="Pfam" id="PF03358"/>
    </source>
</evidence>
<dbReference type="PANTHER" id="PTHR43278">
    <property type="entry name" value="NAD(P)H-DEPENDENT FMN-CONTAINING OXIDOREDUCTASE YWQN-RELATED"/>
    <property type="match status" value="1"/>
</dbReference>
<reference evidence="5" key="1">
    <citation type="submission" date="2009-09" db="EMBL/GenBank/DDBJ databases">
        <title>The complete chromosome of Desulfohalobium retbaense DSM 5692.</title>
        <authorList>
            <consortium name="US DOE Joint Genome Institute (JGI-PGF)"/>
            <person name="Lucas S."/>
            <person name="Copeland A."/>
            <person name="Lapidus A."/>
            <person name="Glavina del Rio T."/>
            <person name="Dalin E."/>
            <person name="Tice H."/>
            <person name="Bruce D."/>
            <person name="Goodwin L."/>
            <person name="Pitluck S."/>
            <person name="Kyrpides N."/>
            <person name="Mavromatis K."/>
            <person name="Ivanova N."/>
            <person name="Mikhailova N."/>
            <person name="Munk A.C."/>
            <person name="Brettin T."/>
            <person name="Detter J.C."/>
            <person name="Han C."/>
            <person name="Tapia R."/>
            <person name="Larimer F."/>
            <person name="Land M."/>
            <person name="Hauser L."/>
            <person name="Markowitz V."/>
            <person name="Cheng J.-F."/>
            <person name="Hugenholtz P."/>
            <person name="Woyke T."/>
            <person name="Wu D."/>
            <person name="Spring S."/>
            <person name="Klenk H.-P."/>
            <person name="Eisen J.A."/>
        </authorList>
    </citation>
    <scope>NUCLEOTIDE SEQUENCE [LARGE SCALE GENOMIC DNA]</scope>
    <source>
        <strain evidence="5">DSM 5692</strain>
    </source>
</reference>
<dbReference type="PANTHER" id="PTHR43278:SF2">
    <property type="entry name" value="IRON-SULFUR FLAVOPROTEIN"/>
    <property type="match status" value="1"/>
</dbReference>
<feature type="domain" description="NADPH-dependent FMN reductase-like" evidence="3">
    <location>
        <begin position="4"/>
        <end position="111"/>
    </location>
</feature>
<dbReference type="STRING" id="485915.Dret_1285"/>
<reference evidence="4 5" key="2">
    <citation type="journal article" date="2010" name="Stand. Genomic Sci.">
        <title>Complete genome sequence of Desulfohalobium retbaense type strain (HR(100)).</title>
        <authorList>
            <person name="Spring S."/>
            <person name="Nolan M."/>
            <person name="Lapidus A."/>
            <person name="Glavina Del Rio T."/>
            <person name="Copeland A."/>
            <person name="Tice H."/>
            <person name="Cheng J.F."/>
            <person name="Lucas S."/>
            <person name="Land M."/>
            <person name="Chen F."/>
            <person name="Bruce D."/>
            <person name="Goodwin L."/>
            <person name="Pitluck S."/>
            <person name="Ivanova N."/>
            <person name="Mavromatis K."/>
            <person name="Mikhailova N."/>
            <person name="Pati A."/>
            <person name="Chen A."/>
            <person name="Palaniappan K."/>
            <person name="Hauser L."/>
            <person name="Chang Y.J."/>
            <person name="Jeffries C.D."/>
            <person name="Munk C."/>
            <person name="Kiss H."/>
            <person name="Chain P."/>
            <person name="Han C."/>
            <person name="Brettin T."/>
            <person name="Detter J.C."/>
            <person name="Schuler E."/>
            <person name="Goker M."/>
            <person name="Rohde M."/>
            <person name="Bristow J."/>
            <person name="Eisen J.A."/>
            <person name="Markowitz V."/>
            <person name="Hugenholtz P."/>
            <person name="Kyrpides N.C."/>
            <person name="Klenk H.P."/>
        </authorList>
    </citation>
    <scope>NUCLEOTIDE SEQUENCE [LARGE SCALE GENOMIC DNA]</scope>
    <source>
        <strain evidence="4 5">DSM 5692</strain>
    </source>
</reference>
<dbReference type="InterPro" id="IPR029039">
    <property type="entry name" value="Flavoprotein-like_sf"/>
</dbReference>
<keyword evidence="5" id="KW-1185">Reference proteome</keyword>
<dbReference type="OrthoDB" id="9790975at2"/>
<dbReference type="Gene3D" id="3.40.50.360">
    <property type="match status" value="1"/>
</dbReference>
<evidence type="ECO:0000256" key="2">
    <source>
        <dbReference type="ARBA" id="ARBA00022643"/>
    </source>
</evidence>
<gene>
    <name evidence="4" type="ordered locus">Dret_1285</name>
</gene>
<dbReference type="InterPro" id="IPR051796">
    <property type="entry name" value="ISF_SsuE-like"/>
</dbReference>
<organism evidence="4 5">
    <name type="scientific">Desulfohalobium retbaense (strain ATCC 49708 / DSM 5692 / JCM 16813 / HR100)</name>
    <dbReference type="NCBI Taxonomy" id="485915"/>
    <lineage>
        <taxon>Bacteria</taxon>
        <taxon>Pseudomonadati</taxon>
        <taxon>Thermodesulfobacteriota</taxon>
        <taxon>Desulfovibrionia</taxon>
        <taxon>Desulfovibrionales</taxon>
        <taxon>Desulfohalobiaceae</taxon>
        <taxon>Desulfohalobium</taxon>
    </lineage>
</organism>
<dbReference type="Pfam" id="PF03358">
    <property type="entry name" value="FMN_red"/>
    <property type="match status" value="1"/>
</dbReference>
<accession>C8X2C6</accession>
<evidence type="ECO:0000256" key="1">
    <source>
        <dbReference type="ARBA" id="ARBA00022630"/>
    </source>
</evidence>
<name>C8X2C6_DESRD</name>
<dbReference type="KEGG" id="drt:Dret_1285"/>
<dbReference type="EMBL" id="CP001734">
    <property type="protein sequence ID" value="ACV68573.1"/>
    <property type="molecule type" value="Genomic_DNA"/>
</dbReference>
<keyword evidence="1" id="KW-0285">Flavoprotein</keyword>
<sequence>MADILGISGSPRRGGNSDALVQTILAGAAETGTSTKAFALRDIQFSSCVGCERCRKDKACTRFIDGMNVVYPEFEAARGLVLVSPAHNYNITALMKAFIDRLYCYYDFTDDRPRVFSSRLAGQGRQAVVVGIGEQPEHENAMGITIEMQTKPLEALGYGIVDTLTVYSVFDAGGVKRLEETMAAAHRMGRSLAEHLP</sequence>
<proteinExistence type="predicted"/>
<keyword evidence="2" id="KW-0288">FMN</keyword>
<dbReference type="HOGENOM" id="CLU_050993_4_2_7"/>
<dbReference type="GO" id="GO:0016491">
    <property type="term" value="F:oxidoreductase activity"/>
    <property type="evidence" value="ECO:0007669"/>
    <property type="project" value="InterPro"/>
</dbReference>
<dbReference type="InterPro" id="IPR005025">
    <property type="entry name" value="FMN_Rdtase-like_dom"/>
</dbReference>